<evidence type="ECO:0000313" key="2">
    <source>
        <dbReference type="EMBL" id="OIT22315.1"/>
    </source>
</evidence>
<reference evidence="2" key="1">
    <citation type="submission" date="2016-11" db="EMBL/GenBank/DDBJ databases">
        <title>The genome of Nicotiana attenuata.</title>
        <authorList>
            <person name="Xu S."/>
            <person name="Brockmoeller T."/>
            <person name="Gaquerel E."/>
            <person name="Navarro A."/>
            <person name="Kuhl H."/>
            <person name="Gase K."/>
            <person name="Ling Z."/>
            <person name="Zhou W."/>
            <person name="Kreitzer C."/>
            <person name="Stanke M."/>
            <person name="Tang H."/>
            <person name="Lyons E."/>
            <person name="Pandey P."/>
            <person name="Pandey S.P."/>
            <person name="Timmermann B."/>
            <person name="Baldwin I.T."/>
        </authorList>
    </citation>
    <scope>NUCLEOTIDE SEQUENCE [LARGE SCALE GENOMIC DNA]</scope>
    <source>
        <strain evidence="2">UT</strain>
    </source>
</reference>
<evidence type="ECO:0000313" key="3">
    <source>
        <dbReference type="Proteomes" id="UP000187609"/>
    </source>
</evidence>
<dbReference type="Gramene" id="OIT22315">
    <property type="protein sequence ID" value="OIT22315"/>
    <property type="gene ID" value="A4A49_31262"/>
</dbReference>
<dbReference type="Pfam" id="PF00646">
    <property type="entry name" value="F-box"/>
    <property type="match status" value="1"/>
</dbReference>
<gene>
    <name evidence="2" type="ORF">A4A49_31262</name>
</gene>
<dbReference type="AlphaFoldDB" id="A0A1J6KHM5"/>
<dbReference type="InterPro" id="IPR013187">
    <property type="entry name" value="F-box-assoc_dom_typ3"/>
</dbReference>
<feature type="domain" description="F-box" evidence="1">
    <location>
        <begin position="28"/>
        <end position="75"/>
    </location>
</feature>
<dbReference type="Proteomes" id="UP000187609">
    <property type="component" value="Unassembled WGS sequence"/>
</dbReference>
<name>A0A1J6KHM5_NICAT</name>
<dbReference type="KEGG" id="nau:109217763"/>
<dbReference type="InterPro" id="IPR017451">
    <property type="entry name" value="F-box-assoc_interact_dom"/>
</dbReference>
<dbReference type="OMA" id="CRTYIES"/>
<evidence type="ECO:0000259" key="1">
    <source>
        <dbReference type="PROSITE" id="PS50181"/>
    </source>
</evidence>
<comment type="caution">
    <text evidence="2">The sequence shown here is derived from an EMBL/GenBank/DDBJ whole genome shotgun (WGS) entry which is preliminary data.</text>
</comment>
<sequence length="405" mass="47245">MALQCFTWTRELLGSLFNIICKDEEDFAQTFGRLPDCLIIDILNRLPLDCLVRFRRDCRDLRALISSHDFATVHLSRARPMLLVHDFFKSTKNVQQLYVFGTEHLHGRNVLRKLHLTPGLMINNKRSGKPPILLYSCQGVLLFVDRIWPIFYALNPITQEEVTIKHAPEPGKSCALYFCPLTRQFKLLYAQARGSLCQYFVYMFKTRTWRKVHSPSTFNFLPYRNTHAVVNGALHWIMSSNLEKEGIPPCANGIMVYRMDKEELSTMPHPGSVCTSKKVHTTMTLLVKENCLSFCHLLVSEYAVDIWILEDYEMRAWNKRYKVNLFDKNIFPFSLPYILPGSISIDVYWWIKLINIQGSELLFYLCDRGLFSYNLDHKIVKIFELPLQKQSYACRTYIESLLAIT</sequence>
<dbReference type="InterPro" id="IPR036047">
    <property type="entry name" value="F-box-like_dom_sf"/>
</dbReference>
<dbReference type="OrthoDB" id="1306079at2759"/>
<dbReference type="Pfam" id="PF08268">
    <property type="entry name" value="FBA_3"/>
    <property type="match status" value="1"/>
</dbReference>
<proteinExistence type="predicted"/>
<organism evidence="2 3">
    <name type="scientific">Nicotiana attenuata</name>
    <name type="common">Coyote tobacco</name>
    <dbReference type="NCBI Taxonomy" id="49451"/>
    <lineage>
        <taxon>Eukaryota</taxon>
        <taxon>Viridiplantae</taxon>
        <taxon>Streptophyta</taxon>
        <taxon>Embryophyta</taxon>
        <taxon>Tracheophyta</taxon>
        <taxon>Spermatophyta</taxon>
        <taxon>Magnoliopsida</taxon>
        <taxon>eudicotyledons</taxon>
        <taxon>Gunneridae</taxon>
        <taxon>Pentapetalae</taxon>
        <taxon>asterids</taxon>
        <taxon>lamiids</taxon>
        <taxon>Solanales</taxon>
        <taxon>Solanaceae</taxon>
        <taxon>Nicotianoideae</taxon>
        <taxon>Nicotianeae</taxon>
        <taxon>Nicotiana</taxon>
    </lineage>
</organism>
<dbReference type="InterPro" id="IPR001810">
    <property type="entry name" value="F-box_dom"/>
</dbReference>
<dbReference type="EMBL" id="MJEQ01003750">
    <property type="protein sequence ID" value="OIT22315.1"/>
    <property type="molecule type" value="Genomic_DNA"/>
</dbReference>
<accession>A0A1J6KHM5</accession>
<keyword evidence="3" id="KW-1185">Reference proteome</keyword>
<dbReference type="InterPro" id="IPR050796">
    <property type="entry name" value="SCF_F-box_component"/>
</dbReference>
<dbReference type="PANTHER" id="PTHR31672">
    <property type="entry name" value="BNACNNG10540D PROTEIN"/>
    <property type="match status" value="1"/>
</dbReference>
<dbReference type="PANTHER" id="PTHR31672:SF13">
    <property type="entry name" value="F-BOX PROTEIN CPR30-LIKE"/>
    <property type="match status" value="1"/>
</dbReference>
<dbReference type="NCBIfam" id="TIGR01640">
    <property type="entry name" value="F_box_assoc_1"/>
    <property type="match status" value="1"/>
</dbReference>
<protein>
    <recommendedName>
        <fullName evidence="1">F-box domain-containing protein</fullName>
    </recommendedName>
</protein>
<dbReference type="PROSITE" id="PS50181">
    <property type="entry name" value="FBOX"/>
    <property type="match status" value="1"/>
</dbReference>
<dbReference type="SUPFAM" id="SSF81383">
    <property type="entry name" value="F-box domain"/>
    <property type="match status" value="1"/>
</dbReference>